<reference evidence="1 2" key="1">
    <citation type="submission" date="2020-04" db="EMBL/GenBank/DDBJ databases">
        <title>Hymenobacter polaris sp. nov., isolated from Arctic soil.</title>
        <authorList>
            <person name="Dahal R.H."/>
        </authorList>
    </citation>
    <scope>NUCLEOTIDE SEQUENCE [LARGE SCALE GENOMIC DNA]</scope>
    <source>
        <strain evidence="1 2">RP-2-7</strain>
    </source>
</reference>
<dbReference type="EMBL" id="JABBGH010000002">
    <property type="protein sequence ID" value="NML65806.1"/>
    <property type="molecule type" value="Genomic_DNA"/>
</dbReference>
<dbReference type="Proteomes" id="UP000559626">
    <property type="component" value="Unassembled WGS sequence"/>
</dbReference>
<organism evidence="1 2">
    <name type="scientific">Hymenobacter polaris</name>
    <dbReference type="NCBI Taxonomy" id="2682546"/>
    <lineage>
        <taxon>Bacteria</taxon>
        <taxon>Pseudomonadati</taxon>
        <taxon>Bacteroidota</taxon>
        <taxon>Cytophagia</taxon>
        <taxon>Cytophagales</taxon>
        <taxon>Hymenobacteraceae</taxon>
        <taxon>Hymenobacter</taxon>
    </lineage>
</organism>
<dbReference type="InterPro" id="IPR023393">
    <property type="entry name" value="START-like_dom_sf"/>
</dbReference>
<dbReference type="SUPFAM" id="SSF55961">
    <property type="entry name" value="Bet v1-like"/>
    <property type="match status" value="1"/>
</dbReference>
<dbReference type="RefSeq" id="WP_169531365.1">
    <property type="nucleotide sequence ID" value="NZ_JABBGH010000002.1"/>
</dbReference>
<evidence type="ECO:0000313" key="1">
    <source>
        <dbReference type="EMBL" id="NML65806.1"/>
    </source>
</evidence>
<protein>
    <recommendedName>
        <fullName evidence="3">CDP-paratose 2-epimerase</fullName>
    </recommendedName>
</protein>
<sequence length="148" mass="16893">MHLLLRFPVGQPPAQVAAGFTQALFEALAPPFPKSRLLRYDGNRTGDTVAIELRLGPKRWRWVSRITDDGVLPDGTHYFVDEGQELPAPLRQWRHRHLIEPGGPRGGSVIVEDITFSTGRAWLDYLIYPAMWGQFRLRGPVYKRVFNT</sequence>
<dbReference type="AlphaFoldDB" id="A0A7Y0FMR8"/>
<keyword evidence="2" id="KW-1185">Reference proteome</keyword>
<evidence type="ECO:0008006" key="3">
    <source>
        <dbReference type="Google" id="ProtNLM"/>
    </source>
</evidence>
<comment type="caution">
    <text evidence="1">The sequence shown here is derived from an EMBL/GenBank/DDBJ whole genome shotgun (WGS) entry which is preliminary data.</text>
</comment>
<dbReference type="Gene3D" id="3.30.530.20">
    <property type="match status" value="1"/>
</dbReference>
<accession>A0A7Y0FMR8</accession>
<proteinExistence type="predicted"/>
<evidence type="ECO:0000313" key="2">
    <source>
        <dbReference type="Proteomes" id="UP000559626"/>
    </source>
</evidence>
<gene>
    <name evidence="1" type="ORF">HHL22_11385</name>
</gene>
<name>A0A7Y0FMR8_9BACT</name>